<comment type="caution">
    <text evidence="2">The sequence shown here is derived from an EMBL/GenBank/DDBJ whole genome shotgun (WGS) entry which is preliminary data.</text>
</comment>
<accession>A0A1S1X3Z9</accession>
<reference evidence="2 3" key="1">
    <citation type="submission" date="2016-09" db="EMBL/GenBank/DDBJ databases">
        <title>Chromobacterium muskegensis sp. nov., an insecticidal bacterium isolated from Sphagnum bogs.</title>
        <authorList>
            <person name="Sparks M.E."/>
            <person name="Blackburn M.B."/>
            <person name="Gundersen-Rindal D.E."/>
            <person name="Mitchell A."/>
            <person name="Farrar R."/>
            <person name="Kuhar D."/>
        </authorList>
    </citation>
    <scope>NUCLEOTIDE SEQUENCE [LARGE SCALE GENOMIC DNA]</scope>
    <source>
        <strain evidence="2 3">37-2</strain>
    </source>
</reference>
<evidence type="ECO:0000256" key="1">
    <source>
        <dbReference type="SAM" id="MobiDB-lite"/>
    </source>
</evidence>
<dbReference type="EMBL" id="MKCS01000001">
    <property type="protein sequence ID" value="OHX14212.1"/>
    <property type="molecule type" value="Genomic_DNA"/>
</dbReference>
<gene>
    <name evidence="2" type="ORF">BI347_12390</name>
</gene>
<protein>
    <submittedName>
        <fullName evidence="2">Uncharacterized protein</fullName>
    </submittedName>
</protein>
<dbReference type="AlphaFoldDB" id="A0A1S1X3Z9"/>
<feature type="region of interest" description="Disordered" evidence="1">
    <location>
        <begin position="43"/>
        <end position="62"/>
    </location>
</feature>
<sequence>MPAAAHKQAFPPDNASVPLPKPPLLPSLLLMLGLLAGCNAGSAPSATEASAGPPRKTGADNRHFWRKREIEEVSRRIIEKELGYQDPLRLAADDDSLDERSYRFRLMGVQRKPLGLASEDIAFTVQADLANGRIISIHCHPRSADSQACHPHRRRIWS</sequence>
<dbReference type="Proteomes" id="UP000180088">
    <property type="component" value="Unassembled WGS sequence"/>
</dbReference>
<organism evidence="2 3">
    <name type="scientific">Chromobacterium sphagni</name>
    <dbReference type="NCBI Taxonomy" id="1903179"/>
    <lineage>
        <taxon>Bacteria</taxon>
        <taxon>Pseudomonadati</taxon>
        <taxon>Pseudomonadota</taxon>
        <taxon>Betaproteobacteria</taxon>
        <taxon>Neisseriales</taxon>
        <taxon>Chromobacteriaceae</taxon>
        <taxon>Chromobacterium</taxon>
    </lineage>
</organism>
<evidence type="ECO:0000313" key="2">
    <source>
        <dbReference type="EMBL" id="OHX14212.1"/>
    </source>
</evidence>
<name>A0A1S1X3Z9_9NEIS</name>
<evidence type="ECO:0000313" key="3">
    <source>
        <dbReference type="Proteomes" id="UP000180088"/>
    </source>
</evidence>
<proteinExistence type="predicted"/>
<dbReference type="STRING" id="1903179.BI347_12390"/>